<evidence type="ECO:0000256" key="8">
    <source>
        <dbReference type="ARBA" id="ARBA00023180"/>
    </source>
</evidence>
<dbReference type="GO" id="GO:0050906">
    <property type="term" value="P:detection of stimulus involved in sensory perception"/>
    <property type="evidence" value="ECO:0007669"/>
    <property type="project" value="UniProtKB-ARBA"/>
</dbReference>
<name>A0A1S5VFV9_9HYME</name>
<feature type="transmembrane region" description="Helical" evidence="9">
    <location>
        <begin position="20"/>
        <end position="43"/>
    </location>
</feature>
<dbReference type="GO" id="GO:0005886">
    <property type="term" value="C:plasma membrane"/>
    <property type="evidence" value="ECO:0007669"/>
    <property type="project" value="UniProtKB-SubCell"/>
</dbReference>
<reference evidence="11" key="1">
    <citation type="journal article" date="2017" name="Comp. Biochem. Physiol. Part D Genomics Proteomics">
        <title>Candidate chemosensory genes identified in the endoparasitoid Meteorus pulchricornis (Hymenoptera: Braconidae) by antennal transcriptome analysis.</title>
        <authorList>
            <person name="Sheng S."/>
            <person name="Liao C.W."/>
            <person name="Zheng Y."/>
            <person name="Zhou Y."/>
            <person name="Xu Y."/>
            <person name="Song W.M."/>
            <person name="He P."/>
            <person name="Zhang J."/>
            <person name="Wu F.A."/>
        </authorList>
    </citation>
    <scope>NUCLEOTIDE SEQUENCE</scope>
    <source>
        <strain evidence="11">Zhenjiang</strain>
    </source>
</reference>
<keyword evidence="7 11" id="KW-0675">Receptor</keyword>
<dbReference type="PANTHER" id="PTHR42643:SF24">
    <property type="entry name" value="IONOTROPIC RECEPTOR 60A"/>
    <property type="match status" value="1"/>
</dbReference>
<feature type="domain" description="Ionotropic glutamate receptor C-terminal" evidence="10">
    <location>
        <begin position="12"/>
        <end position="96"/>
    </location>
</feature>
<dbReference type="EMBL" id="KY445585">
    <property type="protein sequence ID" value="AQN78520.1"/>
    <property type="molecule type" value="mRNA"/>
</dbReference>
<dbReference type="InterPro" id="IPR001320">
    <property type="entry name" value="Iontro_rcpt_C"/>
</dbReference>
<evidence type="ECO:0000259" key="10">
    <source>
        <dbReference type="Pfam" id="PF00060"/>
    </source>
</evidence>
<evidence type="ECO:0000256" key="7">
    <source>
        <dbReference type="ARBA" id="ARBA00023170"/>
    </source>
</evidence>
<keyword evidence="6 9" id="KW-0472">Membrane</keyword>
<dbReference type="InterPro" id="IPR052192">
    <property type="entry name" value="Insect_Ionotropic_Sensory_Rcpt"/>
</dbReference>
<dbReference type="PANTHER" id="PTHR42643">
    <property type="entry name" value="IONOTROPIC RECEPTOR 20A-RELATED"/>
    <property type="match status" value="1"/>
</dbReference>
<keyword evidence="3" id="KW-1003">Cell membrane</keyword>
<organism evidence="11">
    <name type="scientific">Meteorus pulchricornis</name>
    <dbReference type="NCBI Taxonomy" id="51522"/>
    <lineage>
        <taxon>Eukaryota</taxon>
        <taxon>Metazoa</taxon>
        <taxon>Ecdysozoa</taxon>
        <taxon>Arthropoda</taxon>
        <taxon>Hexapoda</taxon>
        <taxon>Insecta</taxon>
        <taxon>Pterygota</taxon>
        <taxon>Neoptera</taxon>
        <taxon>Endopterygota</taxon>
        <taxon>Hymenoptera</taxon>
        <taxon>Apocrita</taxon>
        <taxon>Ichneumonoidea</taxon>
        <taxon>Braconidae</taxon>
        <taxon>Meteorinae</taxon>
        <taxon>Meteorus</taxon>
    </lineage>
</organism>
<comment type="subcellular location">
    <subcellularLocation>
        <location evidence="1">Cell membrane</location>
        <topology evidence="1">Multi-pass membrane protein</topology>
    </subcellularLocation>
</comment>
<evidence type="ECO:0000313" key="11">
    <source>
        <dbReference type="EMBL" id="AQN78520.1"/>
    </source>
</evidence>
<evidence type="ECO:0000256" key="5">
    <source>
        <dbReference type="ARBA" id="ARBA00022989"/>
    </source>
</evidence>
<protein>
    <submittedName>
        <fullName evidence="11">Ionotropic receptor 14</fullName>
    </submittedName>
</protein>
<evidence type="ECO:0000256" key="6">
    <source>
        <dbReference type="ARBA" id="ARBA00023136"/>
    </source>
</evidence>
<evidence type="ECO:0000256" key="1">
    <source>
        <dbReference type="ARBA" id="ARBA00004651"/>
    </source>
</evidence>
<evidence type="ECO:0000256" key="2">
    <source>
        <dbReference type="ARBA" id="ARBA00008685"/>
    </source>
</evidence>
<evidence type="ECO:0000256" key="9">
    <source>
        <dbReference type="SAM" id="Phobius"/>
    </source>
</evidence>
<sequence length="174" mass="19410">MYVVHLWSVTKTDGARLIVGTWWLVVMVIVATYSGSLVAFLTFPKMEPAVETVDDLLERREEFTWTIPAGSFIEDFLLVSTTEGLIGYKQLLQENKGNAGKHDSVTYDENVEEVKGGKHVVIDWATSLKISSRNEHLNTGECFFSLGNDVLLLGEPISMALPSDSPYLRIVNTQ</sequence>
<keyword evidence="8" id="KW-0325">Glycoprotein</keyword>
<accession>A0A1S5VFV9</accession>
<evidence type="ECO:0000256" key="4">
    <source>
        <dbReference type="ARBA" id="ARBA00022692"/>
    </source>
</evidence>
<keyword evidence="4 9" id="KW-0812">Transmembrane</keyword>
<dbReference type="AlphaFoldDB" id="A0A1S5VFV9"/>
<dbReference type="GO" id="GO:0015276">
    <property type="term" value="F:ligand-gated monoatomic ion channel activity"/>
    <property type="evidence" value="ECO:0007669"/>
    <property type="project" value="InterPro"/>
</dbReference>
<evidence type="ECO:0000256" key="3">
    <source>
        <dbReference type="ARBA" id="ARBA00022475"/>
    </source>
</evidence>
<dbReference type="Gene3D" id="1.10.287.70">
    <property type="match status" value="1"/>
</dbReference>
<comment type="similarity">
    <text evidence="2">Belongs to the glutamate-gated ion channel (TC 1.A.10.1) family.</text>
</comment>
<dbReference type="Pfam" id="PF00060">
    <property type="entry name" value="Lig_chan"/>
    <property type="match status" value="1"/>
</dbReference>
<keyword evidence="5 9" id="KW-1133">Transmembrane helix</keyword>
<proteinExistence type="evidence at transcript level"/>